<evidence type="ECO:0000313" key="3">
    <source>
        <dbReference type="Proteomes" id="UP001233836"/>
    </source>
</evidence>
<dbReference type="Proteomes" id="UP001233836">
    <property type="component" value="Unassembled WGS sequence"/>
</dbReference>
<evidence type="ECO:0000313" key="2">
    <source>
        <dbReference type="EMBL" id="MDQ0171217.1"/>
    </source>
</evidence>
<accession>A0ABT9WD73</accession>
<feature type="domain" description="HNH nuclease" evidence="1">
    <location>
        <begin position="212"/>
        <end position="255"/>
    </location>
</feature>
<evidence type="ECO:0000259" key="1">
    <source>
        <dbReference type="Pfam" id="PF13391"/>
    </source>
</evidence>
<name>A0ABT9WD73_9BACL</name>
<keyword evidence="2" id="KW-0378">Hydrolase</keyword>
<sequence>MFNSTNSNDFELPLLKASSGRDREIKQFGNKIVEDIIFHHLFLDKDHRSLDIEILNKLDGSTQGRVSANILYYFGIKGVNEYNKAQFKGILKNFSLYQGIEILEKHLNLDYPHKDMLVKIIQHLKSDFERREEEIDVDYIDQVEKETVKLLHSNKRTFVSDEIKTPPAQKTVFNGRENFSRNARIAVEALMEATFKCEVNHLHYTFISKKHRQPYVEAHHLVPMKFQDRFPLASLDTHANVVSLCPNCHRLLHHGIEEEYIEILETLLNQRHSRLIKCGIEIKIEELNMMYSR</sequence>
<gene>
    <name evidence="2" type="ORF">J2T19_002669</name>
</gene>
<protein>
    <submittedName>
        <fullName evidence="2">HNH restriction endonuclease</fullName>
    </submittedName>
</protein>
<keyword evidence="2" id="KW-0540">Nuclease</keyword>
<dbReference type="RefSeq" id="WP_307216358.1">
    <property type="nucleotide sequence ID" value="NZ_JAUSTI010000006.1"/>
</dbReference>
<organism evidence="2 3">
    <name type="scientific">Paenibacillus tundrae</name>
    <dbReference type="NCBI Taxonomy" id="528187"/>
    <lineage>
        <taxon>Bacteria</taxon>
        <taxon>Bacillati</taxon>
        <taxon>Bacillota</taxon>
        <taxon>Bacilli</taxon>
        <taxon>Bacillales</taxon>
        <taxon>Paenibacillaceae</taxon>
        <taxon>Paenibacillus</taxon>
    </lineage>
</organism>
<keyword evidence="2" id="KW-0255">Endonuclease</keyword>
<proteinExistence type="predicted"/>
<dbReference type="EMBL" id="JAUSTI010000006">
    <property type="protein sequence ID" value="MDQ0171217.1"/>
    <property type="molecule type" value="Genomic_DNA"/>
</dbReference>
<dbReference type="Pfam" id="PF13391">
    <property type="entry name" value="HNH_2"/>
    <property type="match status" value="1"/>
</dbReference>
<reference evidence="2 3" key="1">
    <citation type="submission" date="2023-07" db="EMBL/GenBank/DDBJ databases">
        <title>Sorghum-associated microbial communities from plants grown in Nebraska, USA.</title>
        <authorList>
            <person name="Schachtman D."/>
        </authorList>
    </citation>
    <scope>NUCLEOTIDE SEQUENCE [LARGE SCALE GENOMIC DNA]</scope>
    <source>
        <strain evidence="2 3">DS1314</strain>
    </source>
</reference>
<dbReference type="InterPro" id="IPR003615">
    <property type="entry name" value="HNH_nuc"/>
</dbReference>
<keyword evidence="3" id="KW-1185">Reference proteome</keyword>
<dbReference type="GO" id="GO:0004519">
    <property type="term" value="F:endonuclease activity"/>
    <property type="evidence" value="ECO:0007669"/>
    <property type="project" value="UniProtKB-KW"/>
</dbReference>
<comment type="caution">
    <text evidence="2">The sequence shown here is derived from an EMBL/GenBank/DDBJ whole genome shotgun (WGS) entry which is preliminary data.</text>
</comment>